<feature type="non-terminal residue" evidence="3">
    <location>
        <position position="1"/>
    </location>
</feature>
<dbReference type="EMBL" id="CAJNOQ010029183">
    <property type="protein sequence ID" value="CAF1567006.1"/>
    <property type="molecule type" value="Genomic_DNA"/>
</dbReference>
<sequence>MILKKAVKIDRDTTFESSLNDIIVPGRTTAEGMYDSNIVSKTLMVTRSETPEEEVTREETDLKQKTKESAMDITVPRDFDDEYYYRIIPRQTESNRARTIYTPTTIEYKEQFTGHEFSEVFTRRKLHDQTVGFSPDGDEIVSRRIEEKIRPLEKRLVHYGKTKQGACPIVEQFDLHANMQELPDYAVYEENLEQALIYRLQKQSGSDEQDDATIGFEKQQQTNKMSFISRSVSPAVKSDDYRSSHSGPVNRSGKSSKLKIKEEEKLLPADSCTALDLGIIHPFVLQQKNLINKLSILTSEEEKAPSEAIEQEEVLNKPASIKTIAERKTGLPEINEQGTTVTVEETKSSNNRKTVTIMTPTQQQLEAGELSTPGKRISTTSQTILAKRSLTPKRLSLFKAVSKTSRAKIEPKTNKKQQLTVMAREEAITTTEPLTSTSFTQITEAFDFVQNNTEQGFRAEKDQSTPIQSPIVSTTREAKAVFHRVGGKLTRKKSRKKKTGGEKKSNRDKKSKIKKSLTSSKKRAVSDDKESKKKAQMGQINTSNKSVPAMPRKAVPFVSIKPAEQEDVVDEPSIKKKRKRS</sequence>
<dbReference type="EMBL" id="CAJOBA010051013">
    <property type="protein sequence ID" value="CAF4240386.1"/>
    <property type="molecule type" value="Genomic_DNA"/>
</dbReference>
<feature type="region of interest" description="Disordered" evidence="1">
    <location>
        <begin position="48"/>
        <end position="68"/>
    </location>
</feature>
<dbReference type="Proteomes" id="UP000663829">
    <property type="component" value="Unassembled WGS sequence"/>
</dbReference>
<reference evidence="3" key="1">
    <citation type="submission" date="2021-02" db="EMBL/GenBank/DDBJ databases">
        <authorList>
            <person name="Nowell W R."/>
        </authorList>
    </citation>
    <scope>NUCLEOTIDE SEQUENCE</scope>
</reference>
<feature type="compositionally biased region" description="Polar residues" evidence="1">
    <location>
        <begin position="464"/>
        <end position="475"/>
    </location>
</feature>
<evidence type="ECO:0000313" key="5">
    <source>
        <dbReference type="EMBL" id="CAF4429333.1"/>
    </source>
</evidence>
<feature type="compositionally biased region" description="Basic residues" evidence="1">
    <location>
        <begin position="481"/>
        <end position="498"/>
    </location>
</feature>
<organism evidence="3 6">
    <name type="scientific">Didymodactylos carnosus</name>
    <dbReference type="NCBI Taxonomy" id="1234261"/>
    <lineage>
        <taxon>Eukaryota</taxon>
        <taxon>Metazoa</taxon>
        <taxon>Spiralia</taxon>
        <taxon>Gnathifera</taxon>
        <taxon>Rotifera</taxon>
        <taxon>Eurotatoria</taxon>
        <taxon>Bdelloidea</taxon>
        <taxon>Philodinida</taxon>
        <taxon>Philodinidae</taxon>
        <taxon>Didymodactylos</taxon>
    </lineage>
</organism>
<gene>
    <name evidence="3" type="ORF">GPM918_LOCUS40142</name>
    <name evidence="2" type="ORF">OVA965_LOCUS34580</name>
    <name evidence="5" type="ORF">SRO942_LOCUS41063</name>
    <name evidence="4" type="ORF">TMI583_LOCUS35509</name>
</gene>
<dbReference type="EMBL" id="CAJNOK010029195">
    <property type="protein sequence ID" value="CAF1444804.1"/>
    <property type="molecule type" value="Genomic_DNA"/>
</dbReference>
<evidence type="ECO:0000313" key="4">
    <source>
        <dbReference type="EMBL" id="CAF4240386.1"/>
    </source>
</evidence>
<protein>
    <submittedName>
        <fullName evidence="3">Uncharacterized protein</fullName>
    </submittedName>
</protein>
<dbReference type="Proteomes" id="UP000681722">
    <property type="component" value="Unassembled WGS sequence"/>
</dbReference>
<dbReference type="Proteomes" id="UP000682733">
    <property type="component" value="Unassembled WGS sequence"/>
</dbReference>
<feature type="compositionally biased region" description="Basic residues" evidence="1">
    <location>
        <begin position="506"/>
        <end position="523"/>
    </location>
</feature>
<accession>A0A815Y9I5</accession>
<name>A0A815Y9I5_9BILA</name>
<feature type="compositionally biased region" description="Basic and acidic residues" evidence="1">
    <location>
        <begin position="524"/>
        <end position="533"/>
    </location>
</feature>
<evidence type="ECO:0000313" key="2">
    <source>
        <dbReference type="EMBL" id="CAF1444804.1"/>
    </source>
</evidence>
<dbReference type="Proteomes" id="UP000677228">
    <property type="component" value="Unassembled WGS sequence"/>
</dbReference>
<feature type="region of interest" description="Disordered" evidence="1">
    <location>
        <begin position="455"/>
        <end position="581"/>
    </location>
</feature>
<evidence type="ECO:0000313" key="6">
    <source>
        <dbReference type="Proteomes" id="UP000663829"/>
    </source>
</evidence>
<comment type="caution">
    <text evidence="3">The sequence shown here is derived from an EMBL/GenBank/DDBJ whole genome shotgun (WGS) entry which is preliminary data.</text>
</comment>
<feature type="compositionally biased region" description="Basic and acidic residues" evidence="1">
    <location>
        <begin position="57"/>
        <end position="68"/>
    </location>
</feature>
<dbReference type="AlphaFoldDB" id="A0A815Y9I5"/>
<proteinExistence type="predicted"/>
<dbReference type="EMBL" id="CAJOBC010094984">
    <property type="protein sequence ID" value="CAF4429333.1"/>
    <property type="molecule type" value="Genomic_DNA"/>
</dbReference>
<feature type="region of interest" description="Disordered" evidence="1">
    <location>
        <begin position="227"/>
        <end position="257"/>
    </location>
</feature>
<evidence type="ECO:0000256" key="1">
    <source>
        <dbReference type="SAM" id="MobiDB-lite"/>
    </source>
</evidence>
<keyword evidence="6" id="KW-1185">Reference proteome</keyword>
<evidence type="ECO:0000313" key="3">
    <source>
        <dbReference type="EMBL" id="CAF1567006.1"/>
    </source>
</evidence>